<dbReference type="Proteomes" id="UP000297245">
    <property type="component" value="Unassembled WGS sequence"/>
</dbReference>
<feature type="compositionally biased region" description="Low complexity" evidence="1">
    <location>
        <begin position="213"/>
        <end position="244"/>
    </location>
</feature>
<sequence>MSFTTSATLTQLINFLTRPLILTHPAITVAHLQLMLHANLSCFLPFTPVADASLADNKNQKLVLSPFTLHLSPRILPIPPIYAGCLSSGISWDEWIRVLTAGLGNDVYVFVMEGCIRVGVPKTNVKEGEQGLDMIELWREQEEKKLEPSSMALKLRATLSSVHARKAAAQASVLSTTSTTTTTTRACFSSPDSTVDSPSSSTSSDVDYDSDNESTTSSSYSAVSKFSSRSSESMTSVSTSCSEVVNDDEDDKNKNNDRVFYRRPGAATTKPPAAVAAVVSRQRSSCTTTSKTTFATRNKAESHRPQSTPTSTSTIRKLAPKSRYMYAGGETGVVTGGVMLGSSSPATSTTTTLRSSSKGVKEGSWRASSSGSSSKGTKKNASAAVSENWRRRV</sequence>
<evidence type="ECO:0008006" key="4">
    <source>
        <dbReference type="Google" id="ProtNLM"/>
    </source>
</evidence>
<feature type="region of interest" description="Disordered" evidence="1">
    <location>
        <begin position="182"/>
        <end position="268"/>
    </location>
</feature>
<accession>A0A4S8L2F2</accession>
<evidence type="ECO:0000256" key="1">
    <source>
        <dbReference type="SAM" id="MobiDB-lite"/>
    </source>
</evidence>
<feature type="compositionally biased region" description="Low complexity" evidence="1">
    <location>
        <begin position="288"/>
        <end position="297"/>
    </location>
</feature>
<feature type="compositionally biased region" description="Low complexity" evidence="1">
    <location>
        <begin position="343"/>
        <end position="357"/>
    </location>
</feature>
<name>A0A4S8L2F2_DENBC</name>
<protein>
    <recommendedName>
        <fullName evidence="4">Anti-proliferative protein domain-containing protein</fullName>
    </recommendedName>
</protein>
<feature type="region of interest" description="Disordered" evidence="1">
    <location>
        <begin position="343"/>
        <end position="393"/>
    </location>
</feature>
<feature type="compositionally biased region" description="Basic and acidic residues" evidence="1">
    <location>
        <begin position="251"/>
        <end position="260"/>
    </location>
</feature>
<gene>
    <name evidence="2" type="ORF">K435DRAFT_844393</name>
</gene>
<feature type="compositionally biased region" description="Low complexity" evidence="1">
    <location>
        <begin position="365"/>
        <end position="384"/>
    </location>
</feature>
<dbReference type="EMBL" id="ML179731">
    <property type="protein sequence ID" value="THU82443.1"/>
    <property type="molecule type" value="Genomic_DNA"/>
</dbReference>
<organism evidence="2 3">
    <name type="scientific">Dendrothele bispora (strain CBS 962.96)</name>
    <dbReference type="NCBI Taxonomy" id="1314807"/>
    <lineage>
        <taxon>Eukaryota</taxon>
        <taxon>Fungi</taxon>
        <taxon>Dikarya</taxon>
        <taxon>Basidiomycota</taxon>
        <taxon>Agaricomycotina</taxon>
        <taxon>Agaricomycetes</taxon>
        <taxon>Agaricomycetidae</taxon>
        <taxon>Agaricales</taxon>
        <taxon>Agaricales incertae sedis</taxon>
        <taxon>Dendrothele</taxon>
    </lineage>
</organism>
<feature type="compositionally biased region" description="Low complexity" evidence="1">
    <location>
        <begin position="182"/>
        <end position="205"/>
    </location>
</feature>
<evidence type="ECO:0000313" key="2">
    <source>
        <dbReference type="EMBL" id="THU82443.1"/>
    </source>
</evidence>
<dbReference type="OrthoDB" id="19928at2759"/>
<evidence type="ECO:0000313" key="3">
    <source>
        <dbReference type="Proteomes" id="UP000297245"/>
    </source>
</evidence>
<feature type="compositionally biased region" description="Polar residues" evidence="1">
    <location>
        <begin position="305"/>
        <end position="315"/>
    </location>
</feature>
<proteinExistence type="predicted"/>
<keyword evidence="3" id="KW-1185">Reference proteome</keyword>
<reference evidence="2 3" key="1">
    <citation type="journal article" date="2019" name="Nat. Ecol. Evol.">
        <title>Megaphylogeny resolves global patterns of mushroom evolution.</title>
        <authorList>
            <person name="Varga T."/>
            <person name="Krizsan K."/>
            <person name="Foldi C."/>
            <person name="Dima B."/>
            <person name="Sanchez-Garcia M."/>
            <person name="Sanchez-Ramirez S."/>
            <person name="Szollosi G.J."/>
            <person name="Szarkandi J.G."/>
            <person name="Papp V."/>
            <person name="Albert L."/>
            <person name="Andreopoulos W."/>
            <person name="Angelini C."/>
            <person name="Antonin V."/>
            <person name="Barry K.W."/>
            <person name="Bougher N.L."/>
            <person name="Buchanan P."/>
            <person name="Buyck B."/>
            <person name="Bense V."/>
            <person name="Catcheside P."/>
            <person name="Chovatia M."/>
            <person name="Cooper J."/>
            <person name="Damon W."/>
            <person name="Desjardin D."/>
            <person name="Finy P."/>
            <person name="Geml J."/>
            <person name="Haridas S."/>
            <person name="Hughes K."/>
            <person name="Justo A."/>
            <person name="Karasinski D."/>
            <person name="Kautmanova I."/>
            <person name="Kiss B."/>
            <person name="Kocsube S."/>
            <person name="Kotiranta H."/>
            <person name="LaButti K.M."/>
            <person name="Lechner B.E."/>
            <person name="Liimatainen K."/>
            <person name="Lipzen A."/>
            <person name="Lukacs Z."/>
            <person name="Mihaltcheva S."/>
            <person name="Morgado L.N."/>
            <person name="Niskanen T."/>
            <person name="Noordeloos M.E."/>
            <person name="Ohm R.A."/>
            <person name="Ortiz-Santana B."/>
            <person name="Ovrebo C."/>
            <person name="Racz N."/>
            <person name="Riley R."/>
            <person name="Savchenko A."/>
            <person name="Shiryaev A."/>
            <person name="Soop K."/>
            <person name="Spirin V."/>
            <person name="Szebenyi C."/>
            <person name="Tomsovsky M."/>
            <person name="Tulloss R.E."/>
            <person name="Uehling J."/>
            <person name="Grigoriev I.V."/>
            <person name="Vagvolgyi C."/>
            <person name="Papp T."/>
            <person name="Martin F.M."/>
            <person name="Miettinen O."/>
            <person name="Hibbett D.S."/>
            <person name="Nagy L.G."/>
        </authorList>
    </citation>
    <scope>NUCLEOTIDE SEQUENCE [LARGE SCALE GENOMIC DNA]</scope>
    <source>
        <strain evidence="2 3">CBS 962.96</strain>
    </source>
</reference>
<feature type="region of interest" description="Disordered" evidence="1">
    <location>
        <begin position="288"/>
        <end position="316"/>
    </location>
</feature>
<dbReference type="AlphaFoldDB" id="A0A4S8L2F2"/>